<dbReference type="PANTHER" id="PTHR24421:SF59">
    <property type="entry name" value="OXYGEN SENSOR HISTIDINE KINASE NREB"/>
    <property type="match status" value="1"/>
</dbReference>
<feature type="domain" description="Histidine kinase" evidence="5">
    <location>
        <begin position="200"/>
        <end position="287"/>
    </location>
</feature>
<dbReference type="GO" id="GO:0046983">
    <property type="term" value="F:protein dimerization activity"/>
    <property type="evidence" value="ECO:0007669"/>
    <property type="project" value="InterPro"/>
</dbReference>
<dbReference type="PANTHER" id="PTHR24421">
    <property type="entry name" value="NITRATE/NITRITE SENSOR PROTEIN NARX-RELATED"/>
    <property type="match status" value="1"/>
</dbReference>
<dbReference type="GO" id="GO:0016020">
    <property type="term" value="C:membrane"/>
    <property type="evidence" value="ECO:0007669"/>
    <property type="project" value="InterPro"/>
</dbReference>
<dbReference type="CDD" id="cd16917">
    <property type="entry name" value="HATPase_UhpB-NarQ-NarX-like"/>
    <property type="match status" value="1"/>
</dbReference>
<evidence type="ECO:0000256" key="2">
    <source>
        <dbReference type="ARBA" id="ARBA00022777"/>
    </source>
</evidence>
<evidence type="ECO:0000313" key="7">
    <source>
        <dbReference type="Proteomes" id="UP000533905"/>
    </source>
</evidence>
<dbReference type="InterPro" id="IPR005467">
    <property type="entry name" value="His_kinase_dom"/>
</dbReference>
<dbReference type="RefSeq" id="WP_171082877.1">
    <property type="nucleotide sequence ID" value="NZ_JABAIV010000002.1"/>
</dbReference>
<dbReference type="Pfam" id="PF02518">
    <property type="entry name" value="HATPase_c"/>
    <property type="match status" value="1"/>
</dbReference>
<dbReference type="InterPro" id="IPR036890">
    <property type="entry name" value="HATPase_C_sf"/>
</dbReference>
<dbReference type="GO" id="GO:0000155">
    <property type="term" value="F:phosphorelay sensor kinase activity"/>
    <property type="evidence" value="ECO:0007669"/>
    <property type="project" value="InterPro"/>
</dbReference>
<dbReference type="Proteomes" id="UP000533905">
    <property type="component" value="Unassembled WGS sequence"/>
</dbReference>
<dbReference type="Gene3D" id="3.30.565.10">
    <property type="entry name" value="Histidine kinase-like ATPase, C-terminal domain"/>
    <property type="match status" value="1"/>
</dbReference>
<evidence type="ECO:0000259" key="5">
    <source>
        <dbReference type="PROSITE" id="PS50109"/>
    </source>
</evidence>
<dbReference type="PROSITE" id="PS50109">
    <property type="entry name" value="HIS_KIN"/>
    <property type="match status" value="1"/>
</dbReference>
<name>A0A7Y2JXV5_9BURK</name>
<gene>
    <name evidence="6" type="ORF">HGB41_07835</name>
</gene>
<keyword evidence="1" id="KW-0808">Transferase</keyword>
<dbReference type="InterPro" id="IPR050482">
    <property type="entry name" value="Sensor_HK_TwoCompSys"/>
</dbReference>
<dbReference type="EMBL" id="JABAIV010000002">
    <property type="protein sequence ID" value="NNG22911.1"/>
    <property type="molecule type" value="Genomic_DNA"/>
</dbReference>
<dbReference type="Gene3D" id="1.20.5.1930">
    <property type="match status" value="1"/>
</dbReference>
<evidence type="ECO:0000256" key="3">
    <source>
        <dbReference type="ARBA" id="ARBA00023012"/>
    </source>
</evidence>
<organism evidence="6 7">
    <name type="scientific">Telluria aromaticivorans</name>
    <dbReference type="NCBI Taxonomy" id="2725995"/>
    <lineage>
        <taxon>Bacteria</taxon>
        <taxon>Pseudomonadati</taxon>
        <taxon>Pseudomonadota</taxon>
        <taxon>Betaproteobacteria</taxon>
        <taxon>Burkholderiales</taxon>
        <taxon>Oxalobacteraceae</taxon>
        <taxon>Telluria group</taxon>
        <taxon>Telluria</taxon>
    </lineage>
</organism>
<feature type="compositionally biased region" description="Basic and acidic residues" evidence="4">
    <location>
        <begin position="19"/>
        <end position="28"/>
    </location>
</feature>
<keyword evidence="3" id="KW-0902">Two-component regulatory system</keyword>
<keyword evidence="2" id="KW-0418">Kinase</keyword>
<sequence>MRTQLSGRDTPAQGQRNTVEQEHNESNHDAATAALEAAVAHLTQDQMMVNQALVEKILSSEHTENALRVSEQKLHDFLAHQLANREAERKRIAGEIHDTLAQNLLALRIDIVMLYQHTASRHGRLHDWVGAALDNVDTTLRTVKQLMGDLRPTGLELGLQATLAMEVRKFIRASGIDCQLEASAIANLELDEETVLTVCRVLQECLNNVFRHSLASRVTVVLGVTDGALEMVVSDNGIGFDPSAPRRSSSYGLFELEERLAPHGGSLSVTSDRTHGTAVSMHLPIISPPADASAAPASG</sequence>
<dbReference type="SUPFAM" id="SSF55874">
    <property type="entry name" value="ATPase domain of HSP90 chaperone/DNA topoisomerase II/histidine kinase"/>
    <property type="match status" value="1"/>
</dbReference>
<proteinExistence type="predicted"/>
<accession>A0A7Y2JXV5</accession>
<reference evidence="6 7" key="1">
    <citation type="submission" date="2020-04" db="EMBL/GenBank/DDBJ databases">
        <title>Massilia sp. nov., a cold adapted bacteria isolated from Arctic soil.</title>
        <authorList>
            <person name="Son J."/>
            <person name="Ka J.-O."/>
        </authorList>
    </citation>
    <scope>NUCLEOTIDE SEQUENCE [LARGE SCALE GENOMIC DNA]</scope>
    <source>
        <strain evidence="6 7">ML15P13</strain>
    </source>
</reference>
<protein>
    <recommendedName>
        <fullName evidence="5">Histidine kinase domain-containing protein</fullName>
    </recommendedName>
</protein>
<evidence type="ECO:0000313" key="6">
    <source>
        <dbReference type="EMBL" id="NNG22911.1"/>
    </source>
</evidence>
<keyword evidence="7" id="KW-1185">Reference proteome</keyword>
<feature type="compositionally biased region" description="Polar residues" evidence="4">
    <location>
        <begin position="1"/>
        <end position="18"/>
    </location>
</feature>
<dbReference type="AlphaFoldDB" id="A0A7Y2JXV5"/>
<dbReference type="InterPro" id="IPR003594">
    <property type="entry name" value="HATPase_dom"/>
</dbReference>
<dbReference type="InterPro" id="IPR011712">
    <property type="entry name" value="Sig_transdc_His_kin_sub3_dim/P"/>
</dbReference>
<dbReference type="Pfam" id="PF07730">
    <property type="entry name" value="HisKA_3"/>
    <property type="match status" value="1"/>
</dbReference>
<comment type="caution">
    <text evidence="6">The sequence shown here is derived from an EMBL/GenBank/DDBJ whole genome shotgun (WGS) entry which is preliminary data.</text>
</comment>
<evidence type="ECO:0000256" key="1">
    <source>
        <dbReference type="ARBA" id="ARBA00022679"/>
    </source>
</evidence>
<feature type="region of interest" description="Disordered" evidence="4">
    <location>
        <begin position="1"/>
        <end position="28"/>
    </location>
</feature>
<dbReference type="SMART" id="SM00387">
    <property type="entry name" value="HATPase_c"/>
    <property type="match status" value="1"/>
</dbReference>
<evidence type="ECO:0000256" key="4">
    <source>
        <dbReference type="SAM" id="MobiDB-lite"/>
    </source>
</evidence>